<keyword evidence="3" id="KW-0223">Dioxygenase</keyword>
<dbReference type="STRING" id="1193682.BJP25_11755"/>
<evidence type="ECO:0000313" key="4">
    <source>
        <dbReference type="Proteomes" id="UP000186040"/>
    </source>
</evidence>
<sequence>MEAAREAGTGRPANGAAPDFLAHWVVKTARRDEMIAWYREVFGARVVHRDRQVTFLSWDHEHHRLALIAVPRVLRYLFPLARLRRKVLGIDHLAVQFASLERLLTTHERLAGAGIHPVWAINHGPTTSLYYEDPDGIRLEFQVDNFPTVEATAAHFAGEQFAANPIGVEFDPAYLLDRLRRGDDPTELLRPGAGTRPGTTPRSGRRAITWRTL</sequence>
<dbReference type="GO" id="GO:0051213">
    <property type="term" value="F:dioxygenase activity"/>
    <property type="evidence" value="ECO:0007669"/>
    <property type="project" value="UniProtKB-KW"/>
</dbReference>
<dbReference type="EMBL" id="MKQR01000007">
    <property type="protein sequence ID" value="OLR94426.1"/>
    <property type="molecule type" value="Genomic_DNA"/>
</dbReference>
<dbReference type="OrthoDB" id="9804907at2"/>
<gene>
    <name evidence="3" type="ORF">BJP25_11755</name>
</gene>
<dbReference type="RefSeq" id="WP_075973808.1">
    <property type="nucleotide sequence ID" value="NZ_MKQR01000007.1"/>
</dbReference>
<dbReference type="PROSITE" id="PS51819">
    <property type="entry name" value="VOC"/>
    <property type="match status" value="1"/>
</dbReference>
<reference evidence="3 4" key="1">
    <citation type="submission" date="2016-10" db="EMBL/GenBank/DDBJ databases">
        <title>The Draft Genome Sequence of Actinokineospora bangkokensis 44EHWT reveals the biosynthetic pathway of antifungal compounds Thailandins with unusual extender unit butylmalonyl-CoA.</title>
        <authorList>
            <person name="Greule A."/>
            <person name="Intra B."/>
            <person name="Flemming S."/>
            <person name="Rommel M.G."/>
            <person name="Panbangred W."/>
            <person name="Bechthold A."/>
        </authorList>
    </citation>
    <scope>NUCLEOTIDE SEQUENCE [LARGE SCALE GENOMIC DNA]</scope>
    <source>
        <strain evidence="3 4">44EHW</strain>
    </source>
</reference>
<dbReference type="Pfam" id="PF00903">
    <property type="entry name" value="Glyoxalase"/>
    <property type="match status" value="1"/>
</dbReference>
<dbReference type="InterPro" id="IPR004360">
    <property type="entry name" value="Glyas_Fos-R_dOase_dom"/>
</dbReference>
<evidence type="ECO:0000313" key="3">
    <source>
        <dbReference type="EMBL" id="OLR94426.1"/>
    </source>
</evidence>
<keyword evidence="3" id="KW-0560">Oxidoreductase</keyword>
<dbReference type="AlphaFoldDB" id="A0A1Q9LQV5"/>
<dbReference type="InterPro" id="IPR037523">
    <property type="entry name" value="VOC_core"/>
</dbReference>
<accession>A0A1Q9LQV5</accession>
<dbReference type="InterPro" id="IPR029068">
    <property type="entry name" value="Glyas_Bleomycin-R_OHBP_Dase"/>
</dbReference>
<dbReference type="SUPFAM" id="SSF54593">
    <property type="entry name" value="Glyoxalase/Bleomycin resistance protein/Dihydroxybiphenyl dioxygenase"/>
    <property type="match status" value="1"/>
</dbReference>
<keyword evidence="4" id="KW-1185">Reference proteome</keyword>
<dbReference type="Gene3D" id="3.10.180.10">
    <property type="entry name" value="2,3-Dihydroxybiphenyl 1,2-Dioxygenase, domain 1"/>
    <property type="match status" value="1"/>
</dbReference>
<evidence type="ECO:0000259" key="2">
    <source>
        <dbReference type="PROSITE" id="PS51819"/>
    </source>
</evidence>
<dbReference type="Proteomes" id="UP000186040">
    <property type="component" value="Unassembled WGS sequence"/>
</dbReference>
<feature type="compositionally biased region" description="Low complexity" evidence="1">
    <location>
        <begin position="190"/>
        <end position="202"/>
    </location>
</feature>
<evidence type="ECO:0000256" key="1">
    <source>
        <dbReference type="SAM" id="MobiDB-lite"/>
    </source>
</evidence>
<feature type="domain" description="VOC" evidence="2">
    <location>
        <begin position="20"/>
        <end position="144"/>
    </location>
</feature>
<feature type="region of interest" description="Disordered" evidence="1">
    <location>
        <begin position="185"/>
        <end position="208"/>
    </location>
</feature>
<protein>
    <submittedName>
        <fullName evidence="3">Biphenyl 2,3-dioxygenase</fullName>
    </submittedName>
</protein>
<name>A0A1Q9LQV5_9PSEU</name>
<organism evidence="3 4">
    <name type="scientific">Actinokineospora bangkokensis</name>
    <dbReference type="NCBI Taxonomy" id="1193682"/>
    <lineage>
        <taxon>Bacteria</taxon>
        <taxon>Bacillati</taxon>
        <taxon>Actinomycetota</taxon>
        <taxon>Actinomycetes</taxon>
        <taxon>Pseudonocardiales</taxon>
        <taxon>Pseudonocardiaceae</taxon>
        <taxon>Actinokineospora</taxon>
    </lineage>
</organism>
<comment type="caution">
    <text evidence="3">The sequence shown here is derived from an EMBL/GenBank/DDBJ whole genome shotgun (WGS) entry which is preliminary data.</text>
</comment>
<proteinExistence type="predicted"/>